<keyword evidence="2" id="KW-1133">Transmembrane helix</keyword>
<comment type="caution">
    <text evidence="3">The sequence shown here is derived from an EMBL/GenBank/DDBJ whole genome shotgun (WGS) entry which is preliminary data.</text>
</comment>
<name>A0A1G2K240_9BACT</name>
<evidence type="ECO:0000313" key="3">
    <source>
        <dbReference type="EMBL" id="OGZ93499.1"/>
    </source>
</evidence>
<keyword evidence="2" id="KW-0472">Membrane</keyword>
<protein>
    <submittedName>
        <fullName evidence="3">Uncharacterized protein</fullName>
    </submittedName>
</protein>
<dbReference type="Proteomes" id="UP000177152">
    <property type="component" value="Unassembled WGS sequence"/>
</dbReference>
<sequence length="431" mass="47186">MQNTDLGRGSFLDGSVFGRAKPDYSTSYMKRMVPRIRVQAVFLFYALLCGFVIIPPGAVFAHGDEAPAETLYSQTQIGLPDSRQGHAHGGMVGDQSGNFDVSISSSGPYQAGIPQALRFTITKKATGEQVKEFVQTQTKYLHLIIVSSDLAEFYHEHPDLESDGTFLLKDFAFKREVPYTLYFDLSPSGSGDDILLRRDIGVGQNVYIAPFLKSTQFPVASQGLQVRLFLDPGEPKTIGNTFFTFTLSDAANGAPVSDLEAYLGVPAHLVMISQKSFDYIHMHPSGNFPTDPVKLDALRFGPNIQFQTTFPEEGFYKGWLQVLRGGNIVVLAFVISVEKGTGLTRDQIATNVHFVQAREENRSIVKFALITLFMCGMILLFYPKRSSISSLPPSSLPVVASPASPQASATSPVQPASDSKQNQPPQQPNNT</sequence>
<dbReference type="EMBL" id="MHQC01000058">
    <property type="protein sequence ID" value="OGZ93499.1"/>
    <property type="molecule type" value="Genomic_DNA"/>
</dbReference>
<feature type="transmembrane region" description="Helical" evidence="2">
    <location>
        <begin position="40"/>
        <end position="61"/>
    </location>
</feature>
<evidence type="ECO:0000256" key="1">
    <source>
        <dbReference type="SAM" id="MobiDB-lite"/>
    </source>
</evidence>
<organism evidence="3 4">
    <name type="scientific">Candidatus Sungbacteria bacterium RIFCSPHIGHO2_01_FULL_47_32</name>
    <dbReference type="NCBI Taxonomy" id="1802264"/>
    <lineage>
        <taxon>Bacteria</taxon>
        <taxon>Candidatus Sungiibacteriota</taxon>
    </lineage>
</organism>
<keyword evidence="2" id="KW-0812">Transmembrane</keyword>
<feature type="region of interest" description="Disordered" evidence="1">
    <location>
        <begin position="390"/>
        <end position="431"/>
    </location>
</feature>
<accession>A0A1G2K240</accession>
<evidence type="ECO:0000313" key="4">
    <source>
        <dbReference type="Proteomes" id="UP000177152"/>
    </source>
</evidence>
<reference evidence="3 4" key="1">
    <citation type="journal article" date="2016" name="Nat. Commun.">
        <title>Thousands of microbial genomes shed light on interconnected biogeochemical processes in an aquifer system.</title>
        <authorList>
            <person name="Anantharaman K."/>
            <person name="Brown C.T."/>
            <person name="Hug L.A."/>
            <person name="Sharon I."/>
            <person name="Castelle C.J."/>
            <person name="Probst A.J."/>
            <person name="Thomas B.C."/>
            <person name="Singh A."/>
            <person name="Wilkins M.J."/>
            <person name="Karaoz U."/>
            <person name="Brodie E.L."/>
            <person name="Williams K.H."/>
            <person name="Hubbard S.S."/>
            <person name="Banfield J.F."/>
        </authorList>
    </citation>
    <scope>NUCLEOTIDE SEQUENCE [LARGE SCALE GENOMIC DNA]</scope>
</reference>
<gene>
    <name evidence="3" type="ORF">A2633_06445</name>
</gene>
<dbReference type="AlphaFoldDB" id="A0A1G2K240"/>
<proteinExistence type="predicted"/>
<evidence type="ECO:0000256" key="2">
    <source>
        <dbReference type="SAM" id="Phobius"/>
    </source>
</evidence>